<proteinExistence type="predicted"/>
<feature type="transmembrane region" description="Helical" evidence="1">
    <location>
        <begin position="102"/>
        <end position="120"/>
    </location>
</feature>
<evidence type="ECO:0000313" key="2">
    <source>
        <dbReference type="EMBL" id="CAD9459275.1"/>
    </source>
</evidence>
<keyword evidence="1" id="KW-0812">Transmembrane</keyword>
<feature type="transmembrane region" description="Helical" evidence="1">
    <location>
        <begin position="335"/>
        <end position="357"/>
    </location>
</feature>
<protein>
    <submittedName>
        <fullName evidence="2">Uncharacterized protein</fullName>
    </submittedName>
</protein>
<feature type="transmembrane region" description="Helical" evidence="1">
    <location>
        <begin position="34"/>
        <end position="56"/>
    </location>
</feature>
<feature type="transmembrane region" description="Helical" evidence="1">
    <location>
        <begin position="174"/>
        <end position="194"/>
    </location>
</feature>
<accession>A0A7S2DN07</accession>
<reference evidence="2" key="1">
    <citation type="submission" date="2021-01" db="EMBL/GenBank/DDBJ databases">
        <authorList>
            <person name="Corre E."/>
            <person name="Pelletier E."/>
            <person name="Niang G."/>
            <person name="Scheremetjew M."/>
            <person name="Finn R."/>
            <person name="Kale V."/>
            <person name="Holt S."/>
            <person name="Cochrane G."/>
            <person name="Meng A."/>
            <person name="Brown T."/>
            <person name="Cohen L."/>
        </authorList>
    </citation>
    <scope>NUCLEOTIDE SEQUENCE</scope>
    <source>
        <strain evidence="2">CCMP1381</strain>
    </source>
</reference>
<dbReference type="AlphaFoldDB" id="A0A7S2DN07"/>
<keyword evidence="1" id="KW-1133">Transmembrane helix</keyword>
<dbReference type="EMBL" id="HBGS01046192">
    <property type="protein sequence ID" value="CAD9459275.1"/>
    <property type="molecule type" value="Transcribed_RNA"/>
</dbReference>
<evidence type="ECO:0000256" key="1">
    <source>
        <dbReference type="SAM" id="Phobius"/>
    </source>
</evidence>
<feature type="transmembrane region" description="Helical" evidence="1">
    <location>
        <begin position="142"/>
        <end position="162"/>
    </location>
</feature>
<organism evidence="2">
    <name type="scientific">Octactis speculum</name>
    <dbReference type="NCBI Taxonomy" id="3111310"/>
    <lineage>
        <taxon>Eukaryota</taxon>
        <taxon>Sar</taxon>
        <taxon>Stramenopiles</taxon>
        <taxon>Ochrophyta</taxon>
        <taxon>Dictyochophyceae</taxon>
        <taxon>Dictyochales</taxon>
        <taxon>Dictyochaceae</taxon>
        <taxon>Octactis</taxon>
    </lineage>
</organism>
<feature type="transmembrane region" description="Helical" evidence="1">
    <location>
        <begin position="68"/>
        <end position="90"/>
    </location>
</feature>
<gene>
    <name evidence="2" type="ORF">DSPE1174_LOCUS23924</name>
</gene>
<sequence>MTVTQYRNVISAATVGSMITFLPGYLSQRIGARALLLCAIAATLILYGGLTYEYAVGSIVGASPSWKLALYALFIGQSAAWVKMASIANTIDSIHPSTVGKCLGFIIASFEVCNCFYTQVTEVWTTHLMFIPDLFDGPALTALRRIPIVFFLLLCVPGFYSLPKSSVLPDAHDLSMNKLIWVSTLVWSMAVWNWSQQESWCYFDTFSSMDVWHLFSTCICPYAVSLTWGAQIVTTGVVGAVVVRARGWIPSVPPVQKVSEELEEVALIGQQREEIPLEVPKHLFLCLALVGSVVIGTGQAVGNNYFWIVTSLHSDKFLGFGWLIDNPVIKFDDKLMNYAGMYLFSKIFASVHVMIPWDNAPPRSAERTTPLVQTALIAAFSQLLLSVGHFITTDNAVLVFGLIGTGYATGAMNSLIVATSLDFYGRRKFARVWSELMALAALAVVICFNGFDGLDMYFNHTTSSDKYFDQISQASDTTDKCYWGGCRYRPQCITSSMLVQSVACFAAAFTASLILKYQDDIDACCETHERSSLINRVRDRNRGAV</sequence>
<feature type="transmembrane region" description="Helical" evidence="1">
    <location>
        <begin position="214"/>
        <end position="243"/>
    </location>
</feature>
<name>A0A7S2DN07_9STRA</name>
<keyword evidence="1" id="KW-0472">Membrane</keyword>
<feature type="transmembrane region" description="Helical" evidence="1">
    <location>
        <begin position="497"/>
        <end position="515"/>
    </location>
</feature>
<feature type="transmembrane region" description="Helical" evidence="1">
    <location>
        <begin position="282"/>
        <end position="302"/>
    </location>
</feature>
<feature type="transmembrane region" description="Helical" evidence="1">
    <location>
        <begin position="432"/>
        <end position="451"/>
    </location>
</feature>
<feature type="transmembrane region" description="Helical" evidence="1">
    <location>
        <begin position="397"/>
        <end position="420"/>
    </location>
</feature>
<feature type="transmembrane region" description="Helical" evidence="1">
    <location>
        <begin position="369"/>
        <end position="391"/>
    </location>
</feature>
<feature type="transmembrane region" description="Helical" evidence="1">
    <location>
        <begin position="6"/>
        <end position="27"/>
    </location>
</feature>